<dbReference type="EMBL" id="MK072175">
    <property type="protein sequence ID" value="AYV79733.1"/>
    <property type="molecule type" value="Genomic_DNA"/>
</dbReference>
<evidence type="ECO:0000313" key="1">
    <source>
        <dbReference type="EMBL" id="AYV79733.1"/>
    </source>
</evidence>
<accession>A0A3G5A1J7</accession>
<gene>
    <name evidence="1" type="ORF">Faunusvirus44_3</name>
</gene>
<organism evidence="1">
    <name type="scientific">Faunusvirus sp</name>
    <dbReference type="NCBI Taxonomy" id="2487766"/>
    <lineage>
        <taxon>Viruses</taxon>
        <taxon>Varidnaviria</taxon>
        <taxon>Bamfordvirae</taxon>
        <taxon>Nucleocytoviricota</taxon>
        <taxon>Megaviricetes</taxon>
        <taxon>Imitervirales</taxon>
        <taxon>Mimiviridae</taxon>
    </lineage>
</organism>
<proteinExistence type="predicted"/>
<protein>
    <submittedName>
        <fullName evidence="1">Uncharacterized protein</fullName>
    </submittedName>
</protein>
<name>A0A3G5A1J7_9VIRU</name>
<reference evidence="1" key="1">
    <citation type="submission" date="2018-10" db="EMBL/GenBank/DDBJ databases">
        <title>Hidden diversity of soil giant viruses.</title>
        <authorList>
            <person name="Schulz F."/>
            <person name="Alteio L."/>
            <person name="Goudeau D."/>
            <person name="Ryan E.M."/>
            <person name="Malmstrom R.R."/>
            <person name="Blanchard J."/>
            <person name="Woyke T."/>
        </authorList>
    </citation>
    <scope>NUCLEOTIDE SEQUENCE</scope>
    <source>
        <strain evidence="1">FNV1</strain>
    </source>
</reference>
<sequence length="144" mass="16752">MAESESRDEKWIENNRWKISQFAEMFILADKKTTVKSAIHFIEHQHGYKLVGILIRHFNNSAYDNDDKCIYYEYVLECVTELLKTDTAILKFIADKYDTLAVHQLYTKVGGDMFPEYADYGCFGGKNYPSSAVYSVHEKLQQTI</sequence>